<proteinExistence type="predicted"/>
<evidence type="ECO:0000313" key="3">
    <source>
        <dbReference type="Proteomes" id="UP000644507"/>
    </source>
</evidence>
<dbReference type="Proteomes" id="UP000644507">
    <property type="component" value="Unassembled WGS sequence"/>
</dbReference>
<organism evidence="2 3">
    <name type="scientific">Roseibacillus persicicus</name>
    <dbReference type="NCBI Taxonomy" id="454148"/>
    <lineage>
        <taxon>Bacteria</taxon>
        <taxon>Pseudomonadati</taxon>
        <taxon>Verrucomicrobiota</taxon>
        <taxon>Verrucomicrobiia</taxon>
        <taxon>Verrucomicrobiales</taxon>
        <taxon>Verrucomicrobiaceae</taxon>
        <taxon>Roseibacillus</taxon>
    </lineage>
</organism>
<protein>
    <recommendedName>
        <fullName evidence="1">Phage tail collar domain-containing protein</fullName>
    </recommendedName>
</protein>
<dbReference type="InterPro" id="IPR037053">
    <property type="entry name" value="Phage_tail_collar_dom_sf"/>
</dbReference>
<sequence>MKQQHTISLFFTVLLSGISDLCSSTPEIFNYSGRLTQNDGKPMADGIYKIGFQFWDNETGGDLLWGRSIDISITDGNFHILLSNEGGETIQGSRFNRLSDTFNQSSTFISITILDLPDGTQPNPQSATFPREQIASTAYAFRALHGVPTGTVVAFAGTTAPEAWILCDGSPLDSVANPELSNLFTVIGTTYGGDSASNFMVPDLRGRNILGVGQGNTAEGQQTGSLRTLAEKGGAETHTLAENEQNFKQLYWDAVSEHSKRGWNDALVPLDGSYSPWIQIARAGAGDHASHRLKYNSGPPAVPHHNMSPFLALNFIIKL</sequence>
<feature type="domain" description="Phage tail collar" evidence="1">
    <location>
        <begin position="150"/>
        <end position="208"/>
    </location>
</feature>
<comment type="caution">
    <text evidence="2">The sequence shown here is derived from an EMBL/GenBank/DDBJ whole genome shotgun (WGS) entry which is preliminary data.</text>
</comment>
<dbReference type="InterPro" id="IPR011083">
    <property type="entry name" value="Phage_tail_collar_dom"/>
</dbReference>
<reference evidence="2" key="1">
    <citation type="journal article" date="2014" name="Int. J. Syst. Evol. Microbiol.">
        <title>Complete genome sequence of Corynebacterium casei LMG S-19264T (=DSM 44701T), isolated from a smear-ripened cheese.</title>
        <authorList>
            <consortium name="US DOE Joint Genome Institute (JGI-PGF)"/>
            <person name="Walter F."/>
            <person name="Albersmeier A."/>
            <person name="Kalinowski J."/>
            <person name="Ruckert C."/>
        </authorList>
    </citation>
    <scope>NUCLEOTIDE SEQUENCE</scope>
    <source>
        <strain evidence="2">KCTC 12988</strain>
    </source>
</reference>
<dbReference type="AlphaFoldDB" id="A0A918TVD9"/>
<dbReference type="Pfam" id="PF07484">
    <property type="entry name" value="Collar"/>
    <property type="match status" value="1"/>
</dbReference>
<reference evidence="2" key="2">
    <citation type="submission" date="2020-09" db="EMBL/GenBank/DDBJ databases">
        <authorList>
            <person name="Sun Q."/>
            <person name="Kim S."/>
        </authorList>
    </citation>
    <scope>NUCLEOTIDE SEQUENCE</scope>
    <source>
        <strain evidence="2">KCTC 12988</strain>
    </source>
</reference>
<evidence type="ECO:0000259" key="1">
    <source>
        <dbReference type="Pfam" id="PF07484"/>
    </source>
</evidence>
<evidence type="ECO:0000313" key="2">
    <source>
        <dbReference type="EMBL" id="GHC65181.1"/>
    </source>
</evidence>
<dbReference type="SUPFAM" id="SSF88874">
    <property type="entry name" value="Receptor-binding domain of short tail fibre protein gp12"/>
    <property type="match status" value="1"/>
</dbReference>
<name>A0A918TVD9_9BACT</name>
<gene>
    <name evidence="2" type="ORF">GCM10007100_36130</name>
</gene>
<dbReference type="EMBL" id="BMXI01000019">
    <property type="protein sequence ID" value="GHC65181.1"/>
    <property type="molecule type" value="Genomic_DNA"/>
</dbReference>
<accession>A0A918TVD9</accession>
<dbReference type="Gene3D" id="3.90.1340.10">
    <property type="entry name" value="Phage tail collar domain"/>
    <property type="match status" value="1"/>
</dbReference>
<dbReference type="RefSeq" id="WP_189573339.1">
    <property type="nucleotide sequence ID" value="NZ_BMXI01000019.1"/>
</dbReference>
<keyword evidence="3" id="KW-1185">Reference proteome</keyword>